<dbReference type="AlphaFoldDB" id="A0A1H4EF97"/>
<feature type="transmembrane region" description="Helical" evidence="1">
    <location>
        <begin position="121"/>
        <end position="140"/>
    </location>
</feature>
<feature type="transmembrane region" description="Helical" evidence="1">
    <location>
        <begin position="53"/>
        <end position="70"/>
    </location>
</feature>
<name>A0A1H4EF97_9GAMM</name>
<feature type="transmembrane region" description="Helical" evidence="1">
    <location>
        <begin position="82"/>
        <end position="100"/>
    </location>
</feature>
<proteinExistence type="predicted"/>
<sequence>MFLSGYLLIGMALAAVLNAFFSVLPGYLIGVPVWISALLLWPRLKSAQRKQTAVLLLTGAPLLLFGTVYGDDPQYLLKALEANYLVLAMLVGVSFLRLVAMQGVHSDEQLPRGRTALWQTLLGAHLIGSVINISSVLIVGDRLSARQPLQPVQALVLLRSFSICAFWSPFFAAMGLTLVSAPGAELKTLVLFGLPVALAGLLFSMWEVARAPAVEQARGYPMHLKALWMPLVLAVLVVICHEIWPAISVLTLVTLISILFAVSWLLLRQKRQGGRRLLNHIHEGLPGLAGEVMLFLAAAVLAAGVASSLSAFDLALAPEHYGALEACITLLVLILLAFAGMHPVTSVVLVGSILAPSVSDPNLLGLTMLMGWALGVGLSPLSGVQLSLRARYSIPAVQLMRLNRLYAPVMLLVCWAMLWLFTRI</sequence>
<keyword evidence="1" id="KW-0812">Transmembrane</keyword>
<feature type="transmembrane region" description="Helical" evidence="1">
    <location>
        <begin position="328"/>
        <end position="351"/>
    </location>
</feature>
<organism evidence="2 3">
    <name type="scientific">Marinobacterium iners DSM 11526</name>
    <dbReference type="NCBI Taxonomy" id="1122198"/>
    <lineage>
        <taxon>Bacteria</taxon>
        <taxon>Pseudomonadati</taxon>
        <taxon>Pseudomonadota</taxon>
        <taxon>Gammaproteobacteria</taxon>
        <taxon>Oceanospirillales</taxon>
        <taxon>Oceanospirillaceae</taxon>
        <taxon>Marinobacterium</taxon>
    </lineage>
</organism>
<dbReference type="Proteomes" id="UP000242469">
    <property type="component" value="Unassembled WGS sequence"/>
</dbReference>
<evidence type="ECO:0000313" key="2">
    <source>
        <dbReference type="EMBL" id="SEA83497.1"/>
    </source>
</evidence>
<evidence type="ECO:0000313" key="3">
    <source>
        <dbReference type="Proteomes" id="UP000242469"/>
    </source>
</evidence>
<reference evidence="3" key="1">
    <citation type="submission" date="2016-10" db="EMBL/GenBank/DDBJ databases">
        <authorList>
            <person name="Varghese N."/>
            <person name="Submissions S."/>
        </authorList>
    </citation>
    <scope>NUCLEOTIDE SEQUENCE [LARGE SCALE GENOMIC DNA]</scope>
    <source>
        <strain evidence="3">DSM 11526</strain>
    </source>
</reference>
<feature type="transmembrane region" description="Helical" evidence="1">
    <location>
        <begin position="160"/>
        <end position="181"/>
    </location>
</feature>
<dbReference type="EMBL" id="FNRJ01000008">
    <property type="protein sequence ID" value="SEA83497.1"/>
    <property type="molecule type" value="Genomic_DNA"/>
</dbReference>
<feature type="transmembrane region" description="Helical" evidence="1">
    <location>
        <begin position="188"/>
        <end position="206"/>
    </location>
</feature>
<feature type="transmembrane region" description="Helical" evidence="1">
    <location>
        <begin position="226"/>
        <end position="244"/>
    </location>
</feature>
<keyword evidence="3" id="KW-1185">Reference proteome</keyword>
<feature type="transmembrane region" description="Helical" evidence="1">
    <location>
        <begin position="363"/>
        <end position="384"/>
    </location>
</feature>
<evidence type="ECO:0000256" key="1">
    <source>
        <dbReference type="SAM" id="Phobius"/>
    </source>
</evidence>
<feature type="transmembrane region" description="Helical" evidence="1">
    <location>
        <begin position="292"/>
        <end position="316"/>
    </location>
</feature>
<keyword evidence="1" id="KW-0472">Membrane</keyword>
<feature type="transmembrane region" description="Helical" evidence="1">
    <location>
        <begin position="249"/>
        <end position="267"/>
    </location>
</feature>
<dbReference type="STRING" id="1122198.SAMN02745729_10852"/>
<gene>
    <name evidence="2" type="ORF">SAMN02745729_10852</name>
</gene>
<keyword evidence="1" id="KW-1133">Transmembrane helix</keyword>
<feature type="transmembrane region" description="Helical" evidence="1">
    <location>
        <begin position="405"/>
        <end position="422"/>
    </location>
</feature>
<protein>
    <submittedName>
        <fullName evidence="2">Uncharacterized protein</fullName>
    </submittedName>
</protein>
<accession>A0A1H4EF97</accession>